<dbReference type="CDD" id="cd16332">
    <property type="entry name" value="Prp-like"/>
    <property type="match status" value="1"/>
</dbReference>
<comment type="caution">
    <text evidence="7">The sequence shown here is derived from an EMBL/GenBank/DDBJ whole genome shotgun (WGS) entry which is preliminary data.</text>
</comment>
<dbReference type="Pfam" id="PF04327">
    <property type="entry name" value="Peptidase_Prp"/>
    <property type="match status" value="1"/>
</dbReference>
<evidence type="ECO:0000313" key="8">
    <source>
        <dbReference type="EMBL" id="MEC0486877.1"/>
    </source>
</evidence>
<dbReference type="AlphaFoldDB" id="A0A0T6BUS7"/>
<dbReference type="GO" id="GO:0006508">
    <property type="term" value="P:proteolysis"/>
    <property type="evidence" value="ECO:0007669"/>
    <property type="project" value="UniProtKB-KW"/>
</dbReference>
<proteinExistence type="inferred from homology"/>
<evidence type="ECO:0000313" key="7">
    <source>
        <dbReference type="EMBL" id="KRT95385.1"/>
    </source>
</evidence>
<sequence>MIQATITRSRLDGDILSFEMTGHANFAEHGHDLVCAGASAVAFGAVNAVIALTGIDPILDLGEDGGYLSFRFPDETDQEARSKAELLLEGMIVSLQTIERDYKGYLRVTENKI</sequence>
<keyword evidence="2 8" id="KW-0645">Protease</keyword>
<dbReference type="SUPFAM" id="SSF118010">
    <property type="entry name" value="TM1457-like"/>
    <property type="match status" value="1"/>
</dbReference>
<evidence type="ECO:0000256" key="2">
    <source>
        <dbReference type="ARBA" id="ARBA00022670"/>
    </source>
</evidence>
<keyword evidence="3" id="KW-0378">Hydrolase</keyword>
<evidence type="ECO:0000256" key="6">
    <source>
        <dbReference type="ARBA" id="ARBA00044538"/>
    </source>
</evidence>
<evidence type="ECO:0000256" key="1">
    <source>
        <dbReference type="ARBA" id="ARBA00022517"/>
    </source>
</evidence>
<dbReference type="EMBL" id="JARRTL010000025">
    <property type="protein sequence ID" value="MEC0486877.1"/>
    <property type="molecule type" value="Genomic_DNA"/>
</dbReference>
<dbReference type="InterPro" id="IPR007422">
    <property type="entry name" value="Peptidase_Prp"/>
</dbReference>
<evidence type="ECO:0000313" key="9">
    <source>
        <dbReference type="Proteomes" id="UP000036168"/>
    </source>
</evidence>
<gene>
    <name evidence="7" type="ORF">AB447_212920</name>
    <name evidence="8" type="ORF">P8828_19135</name>
</gene>
<organism evidence="7 9">
    <name type="scientific">Bacillus glycinifermentans</name>
    <dbReference type="NCBI Taxonomy" id="1664069"/>
    <lineage>
        <taxon>Bacteria</taxon>
        <taxon>Bacillati</taxon>
        <taxon>Bacillota</taxon>
        <taxon>Bacilli</taxon>
        <taxon>Bacillales</taxon>
        <taxon>Bacillaceae</taxon>
        <taxon>Bacillus</taxon>
    </lineage>
</organism>
<keyword evidence="4" id="KW-0788">Thiol protease</keyword>
<comment type="similarity">
    <text evidence="5">Belongs to the Prp family.</text>
</comment>
<evidence type="ECO:0000256" key="5">
    <source>
        <dbReference type="ARBA" id="ARBA00044503"/>
    </source>
</evidence>
<dbReference type="NCBIfam" id="NF011126">
    <property type="entry name" value="PRK14553.1-6"/>
    <property type="match status" value="1"/>
</dbReference>
<dbReference type="Proteomes" id="UP001341297">
    <property type="component" value="Unassembled WGS sequence"/>
</dbReference>
<dbReference type="STRING" id="1664069.BGLY_3250"/>
<dbReference type="GO" id="GO:0042254">
    <property type="term" value="P:ribosome biogenesis"/>
    <property type="evidence" value="ECO:0007669"/>
    <property type="project" value="UniProtKB-KW"/>
</dbReference>
<protein>
    <recommendedName>
        <fullName evidence="6">Ribosomal processing cysteine protease Prp</fullName>
    </recommendedName>
</protein>
<dbReference type="Proteomes" id="UP000036168">
    <property type="component" value="Unassembled WGS sequence"/>
</dbReference>
<keyword evidence="1" id="KW-0690">Ribosome biogenesis</keyword>
<reference evidence="8 10" key="3">
    <citation type="submission" date="2023-03" db="EMBL/GenBank/DDBJ databases">
        <title>Agriculturally important microbes genome sequencing.</title>
        <authorList>
            <person name="Dunlap C."/>
        </authorList>
    </citation>
    <scope>NUCLEOTIDE SEQUENCE [LARGE SCALE GENOMIC DNA]</scope>
    <source>
        <strain evidence="8 10">CBP-3203</strain>
    </source>
</reference>
<dbReference type="EMBL" id="LECW02000004">
    <property type="protein sequence ID" value="KRT95385.1"/>
    <property type="molecule type" value="Genomic_DNA"/>
</dbReference>
<dbReference type="OrthoDB" id="48998at2"/>
<name>A0A0T6BUS7_9BACI</name>
<evidence type="ECO:0000313" key="10">
    <source>
        <dbReference type="Proteomes" id="UP001341297"/>
    </source>
</evidence>
<accession>A0A0T6BUS7</accession>
<dbReference type="RefSeq" id="WP_048353525.1">
    <property type="nucleotide sequence ID" value="NZ_CP023481.1"/>
</dbReference>
<evidence type="ECO:0000256" key="4">
    <source>
        <dbReference type="ARBA" id="ARBA00022807"/>
    </source>
</evidence>
<dbReference type="Gene3D" id="3.30.70.1490">
    <property type="entry name" value="Cysteine protease Prp"/>
    <property type="match status" value="1"/>
</dbReference>
<dbReference type="GO" id="GO:0008234">
    <property type="term" value="F:cysteine-type peptidase activity"/>
    <property type="evidence" value="ECO:0007669"/>
    <property type="project" value="UniProtKB-KW"/>
</dbReference>
<dbReference type="InterPro" id="IPR036764">
    <property type="entry name" value="Peptidase_Prp_sf"/>
</dbReference>
<reference evidence="7 9" key="1">
    <citation type="journal article" date="2015" name="Int. J. Syst. Evol. Microbiol.">
        <title>Bacillus glycinifermentans sp. nov., isolated from fermented soybean paste.</title>
        <authorList>
            <person name="Kim S.J."/>
            <person name="Dunlap C.A."/>
            <person name="Kwon S.W."/>
            <person name="Rooney A.P."/>
        </authorList>
    </citation>
    <scope>NUCLEOTIDE SEQUENCE [LARGE SCALE GENOMIC DNA]</scope>
    <source>
        <strain evidence="7 9">GO-13</strain>
    </source>
</reference>
<dbReference type="PANTHER" id="PTHR39178">
    <property type="entry name" value="HYPOTHETICAL RIBOSOME-ASSOCIATED PROTEIN"/>
    <property type="match status" value="1"/>
</dbReference>
<dbReference type="PANTHER" id="PTHR39178:SF1">
    <property type="entry name" value="RIBOSOMAL-PROCESSING CYSTEINE PROTEASE PRP"/>
    <property type="match status" value="1"/>
</dbReference>
<reference evidence="7" key="2">
    <citation type="submission" date="2015-10" db="EMBL/GenBank/DDBJ databases">
        <authorList>
            <person name="Gilbert D.G."/>
        </authorList>
    </citation>
    <scope>NUCLEOTIDE SEQUENCE</scope>
    <source>
        <strain evidence="7">GO-13</strain>
    </source>
</reference>
<evidence type="ECO:0000256" key="3">
    <source>
        <dbReference type="ARBA" id="ARBA00022801"/>
    </source>
</evidence>
<keyword evidence="10" id="KW-1185">Reference proteome</keyword>